<evidence type="ECO:0000313" key="1">
    <source>
        <dbReference type="EMBL" id="KDN45738.1"/>
    </source>
</evidence>
<dbReference type="GeneID" id="25261357"/>
<dbReference type="EMBL" id="JMSN01000040">
    <property type="protein sequence ID" value="KDN45738.1"/>
    <property type="molecule type" value="Genomic_DNA"/>
</dbReference>
<comment type="caution">
    <text evidence="1">The sequence shown here is derived from an EMBL/GenBank/DDBJ whole genome shotgun (WGS) entry which is preliminary data.</text>
</comment>
<accession>A0A066VZM0</accession>
<dbReference type="RefSeq" id="XP_013243275.1">
    <property type="nucleotide sequence ID" value="XM_013387821.1"/>
</dbReference>
<proteinExistence type="predicted"/>
<reference evidence="1 2" key="1">
    <citation type="submission" date="2014-05" db="EMBL/GenBank/DDBJ databases">
        <title>Draft genome sequence of a rare smut relative, Tilletiaria anomala UBC 951.</title>
        <authorList>
            <consortium name="DOE Joint Genome Institute"/>
            <person name="Toome M."/>
            <person name="Kuo A."/>
            <person name="Henrissat B."/>
            <person name="Lipzen A."/>
            <person name="Tritt A."/>
            <person name="Yoshinaga Y."/>
            <person name="Zane M."/>
            <person name="Barry K."/>
            <person name="Grigoriev I.V."/>
            <person name="Spatafora J.W."/>
            <person name="Aimea M.C."/>
        </authorList>
    </citation>
    <scope>NUCLEOTIDE SEQUENCE [LARGE SCALE GENOMIC DNA]</scope>
    <source>
        <strain evidence="1 2">UBC 951</strain>
    </source>
</reference>
<evidence type="ECO:0000313" key="2">
    <source>
        <dbReference type="Proteomes" id="UP000027361"/>
    </source>
</evidence>
<dbReference type="InParanoid" id="A0A066VZM0"/>
<dbReference type="AlphaFoldDB" id="A0A066VZM0"/>
<dbReference type="HOGENOM" id="CLU_1705481_0_0_1"/>
<gene>
    <name evidence="1" type="ORF">K437DRAFT_118623</name>
</gene>
<keyword evidence="2" id="KW-1185">Reference proteome</keyword>
<organism evidence="1 2">
    <name type="scientific">Tilletiaria anomala (strain ATCC 24038 / CBS 436.72 / UBC 951)</name>
    <dbReference type="NCBI Taxonomy" id="1037660"/>
    <lineage>
        <taxon>Eukaryota</taxon>
        <taxon>Fungi</taxon>
        <taxon>Dikarya</taxon>
        <taxon>Basidiomycota</taxon>
        <taxon>Ustilaginomycotina</taxon>
        <taxon>Exobasidiomycetes</taxon>
        <taxon>Georgefischeriales</taxon>
        <taxon>Tilletiariaceae</taxon>
        <taxon>Tilletiaria</taxon>
    </lineage>
</organism>
<sequence length="154" mass="17036">MTKTTVGMSLGTDAAVGSNGFLASGLKGRVIDPDAGKDVPQSGVKTGTEKVSALYVVPLPTQRIVKGYFKNPKATRRSHFVKILVESPESTPTRHLWRLESAASAGIRKLHFHKYMWTSFSPLIATLRHWKRRSVKLSTRRFQDRSICALVSGL</sequence>
<name>A0A066VZM0_TILAU</name>
<protein>
    <submittedName>
        <fullName evidence="1">Uncharacterized protein</fullName>
    </submittedName>
</protein>
<dbReference type="Proteomes" id="UP000027361">
    <property type="component" value="Unassembled WGS sequence"/>
</dbReference>